<dbReference type="PROSITE" id="PS50293">
    <property type="entry name" value="TPR_REGION"/>
    <property type="match status" value="1"/>
</dbReference>
<dbReference type="PROSITE" id="PS51664">
    <property type="entry name" value="YCAO"/>
    <property type="match status" value="1"/>
</dbReference>
<sequence>MTKIILNEAVKKDTFDQDKIISPGETVRRFKDKLKNIDMDILEETVRIDNGRLDIPVYFSNCGSDAQAVIGNKKQMGKGGTPQQAEASAVMELAERFSFFSFYQNPDNFIQDQYKNIRNQAIDFDQIIQSVHDTSQDTDQAAKIFENLDLRWAQGYNLTKNKEVLIPFDWFFTINQFNGACAGNCNEEALSQGICEVVERHVSSLVSQNNLDVPLIDPESVTDPLCLEMLEKYKKAGIKLWISDFTLNTGIPTIGVLAYDPSTFPHKSEIVWTAGTTPNPQKALSRALSETAQLGGDFNSGSNYVASGLPKFSDIKQAEFITSAGRKNPITSLPDLSDNNIKTEVQNLISILAQKNMDVFAVNTTHPVLEIPCFYIIIPGAHFRERAENSSAGMFCTKLIKENNPAGLAILELKKAEKLLPDKYYIQFYLGTSYLDLNDPDTALEHLKKALELDPAPQDIPSIYSYMGVCLRDLEKYQEALDLLEKGISMDSERTDIHNLMGFCYFKLKEHEKAIECFQDVLKINPGSAIDYANIASNYREMGWTEKAIAYYEMALGIDGSIDFARDSLERLKKKR</sequence>
<evidence type="ECO:0000259" key="2">
    <source>
        <dbReference type="PROSITE" id="PS51664"/>
    </source>
</evidence>
<keyword evidence="1" id="KW-0802">TPR repeat</keyword>
<dbReference type="NCBIfam" id="TIGR00702">
    <property type="entry name" value="YcaO-type kinase domain"/>
    <property type="match status" value="1"/>
</dbReference>
<dbReference type="Gene3D" id="3.30.160.660">
    <property type="match status" value="1"/>
</dbReference>
<dbReference type="KEGG" id="dli:dnl_43430"/>
<dbReference type="EMBL" id="CP061799">
    <property type="protein sequence ID" value="QTA81982.1"/>
    <property type="molecule type" value="Genomic_DNA"/>
</dbReference>
<feature type="domain" description="YcaO" evidence="2">
    <location>
        <begin position="77"/>
        <end position="412"/>
    </location>
</feature>
<dbReference type="InterPro" id="IPR011990">
    <property type="entry name" value="TPR-like_helical_dom_sf"/>
</dbReference>
<dbReference type="RefSeq" id="WP_207687954.1">
    <property type="nucleotide sequence ID" value="NZ_CP061799.1"/>
</dbReference>
<reference evidence="3" key="1">
    <citation type="journal article" date="2021" name="Microb. Physiol.">
        <title>Proteogenomic Insights into the Physiology of Marine, Sulfate-Reducing, Filamentous Desulfonema limicola and Desulfonema magnum.</title>
        <authorList>
            <person name="Schnaars V."/>
            <person name="Wohlbrand L."/>
            <person name="Scheve S."/>
            <person name="Hinrichs C."/>
            <person name="Reinhardt R."/>
            <person name="Rabus R."/>
        </authorList>
    </citation>
    <scope>NUCLEOTIDE SEQUENCE</scope>
    <source>
        <strain evidence="3">5ac10</strain>
    </source>
</reference>
<dbReference type="Proteomes" id="UP000663720">
    <property type="component" value="Chromosome"/>
</dbReference>
<dbReference type="PANTHER" id="PTHR37809">
    <property type="entry name" value="RIBOSOMAL PROTEIN S12 METHYLTHIOTRANSFERASE ACCESSORY FACTOR YCAO"/>
    <property type="match status" value="1"/>
</dbReference>
<dbReference type="InterPro" id="IPR003776">
    <property type="entry name" value="YcaO-like_dom"/>
</dbReference>
<feature type="repeat" description="TPR" evidence="1">
    <location>
        <begin position="495"/>
        <end position="528"/>
    </location>
</feature>
<evidence type="ECO:0000313" key="4">
    <source>
        <dbReference type="Proteomes" id="UP000663720"/>
    </source>
</evidence>
<dbReference type="Pfam" id="PF13181">
    <property type="entry name" value="TPR_8"/>
    <property type="match status" value="1"/>
</dbReference>
<dbReference type="Pfam" id="PF23914">
    <property type="entry name" value="TPR_CcmH_CycH"/>
    <property type="match status" value="1"/>
</dbReference>
<dbReference type="InterPro" id="IPR019734">
    <property type="entry name" value="TPR_rpt"/>
</dbReference>
<gene>
    <name evidence="3" type="ORF">dnl_43430</name>
</gene>
<organism evidence="3 4">
    <name type="scientific">Desulfonema limicola</name>
    <dbReference type="NCBI Taxonomy" id="45656"/>
    <lineage>
        <taxon>Bacteria</taxon>
        <taxon>Pseudomonadati</taxon>
        <taxon>Thermodesulfobacteriota</taxon>
        <taxon>Desulfobacteria</taxon>
        <taxon>Desulfobacterales</taxon>
        <taxon>Desulfococcaceae</taxon>
        <taxon>Desulfonema</taxon>
    </lineage>
</organism>
<dbReference type="Gene3D" id="3.30.1330.230">
    <property type="match status" value="1"/>
</dbReference>
<dbReference type="PROSITE" id="PS50005">
    <property type="entry name" value="TPR"/>
    <property type="match status" value="3"/>
</dbReference>
<dbReference type="SMART" id="SM00028">
    <property type="entry name" value="TPR"/>
    <property type="match status" value="4"/>
</dbReference>
<feature type="repeat" description="TPR" evidence="1">
    <location>
        <begin position="424"/>
        <end position="457"/>
    </location>
</feature>
<keyword evidence="4" id="KW-1185">Reference proteome</keyword>
<dbReference type="PANTHER" id="PTHR37809:SF1">
    <property type="entry name" value="RIBOSOMAL PROTEIN S12 METHYLTHIOTRANSFERASE ACCESSORY FACTOR YCAO"/>
    <property type="match status" value="1"/>
</dbReference>
<dbReference type="SUPFAM" id="SSF48452">
    <property type="entry name" value="TPR-like"/>
    <property type="match status" value="1"/>
</dbReference>
<dbReference type="AlphaFoldDB" id="A0A975BAX4"/>
<protein>
    <submittedName>
        <fullName evidence="3">YcaO-like domain-containing protein</fullName>
    </submittedName>
</protein>
<dbReference type="Gene3D" id="3.30.40.250">
    <property type="match status" value="1"/>
</dbReference>
<feature type="repeat" description="TPR" evidence="1">
    <location>
        <begin position="461"/>
        <end position="494"/>
    </location>
</feature>
<dbReference type="Pfam" id="PF02624">
    <property type="entry name" value="YcaO"/>
    <property type="match status" value="1"/>
</dbReference>
<dbReference type="Gene3D" id="1.25.40.10">
    <property type="entry name" value="Tetratricopeptide repeat domain"/>
    <property type="match status" value="1"/>
</dbReference>
<accession>A0A975BAX4</accession>
<name>A0A975BAX4_9BACT</name>
<dbReference type="InterPro" id="IPR056413">
    <property type="entry name" value="TPR_CcmH_CycH"/>
</dbReference>
<evidence type="ECO:0000256" key="1">
    <source>
        <dbReference type="PROSITE-ProRule" id="PRU00339"/>
    </source>
</evidence>
<proteinExistence type="predicted"/>
<evidence type="ECO:0000313" key="3">
    <source>
        <dbReference type="EMBL" id="QTA81982.1"/>
    </source>
</evidence>